<dbReference type="Proteomes" id="UP000721442">
    <property type="component" value="Unassembled WGS sequence"/>
</dbReference>
<accession>A0A940DFP8</accession>
<evidence type="ECO:0000313" key="1">
    <source>
        <dbReference type="EMBL" id="MBO8407279.1"/>
    </source>
</evidence>
<reference evidence="1" key="1">
    <citation type="submission" date="2020-10" db="EMBL/GenBank/DDBJ databases">
        <authorList>
            <person name="Gilroy R."/>
        </authorList>
    </citation>
    <scope>NUCLEOTIDE SEQUENCE</scope>
    <source>
        <strain evidence="1">B1-16210</strain>
    </source>
</reference>
<comment type="caution">
    <text evidence="1">The sequence shown here is derived from an EMBL/GenBank/DDBJ whole genome shotgun (WGS) entry which is preliminary data.</text>
</comment>
<organism evidence="1 2">
    <name type="scientific">Candidatus Enterousia excrementavium</name>
    <dbReference type="NCBI Taxonomy" id="2840789"/>
    <lineage>
        <taxon>Bacteria</taxon>
        <taxon>Pseudomonadati</taxon>
        <taxon>Pseudomonadota</taxon>
        <taxon>Alphaproteobacteria</taxon>
        <taxon>Candidatus Enterousia</taxon>
    </lineage>
</organism>
<dbReference type="AlphaFoldDB" id="A0A940DFP8"/>
<dbReference type="EMBL" id="JADINE010000030">
    <property type="protein sequence ID" value="MBO8407279.1"/>
    <property type="molecule type" value="Genomic_DNA"/>
</dbReference>
<proteinExistence type="predicted"/>
<sequence>MEKYNIKSTFTLGNQVVHVGLENRQQSKDVLLPIKFAPVLTKGEKFTIFTAENKPDLHIAYKFGKNLCFAVAPCDEMRARTMYDMLPGIRRFKLDKIAVRLAVWRAIRANKIKTTGSFIKNVLALQAQNQK</sequence>
<protein>
    <submittedName>
        <fullName evidence="1">Uncharacterized protein</fullName>
    </submittedName>
</protein>
<evidence type="ECO:0000313" key="2">
    <source>
        <dbReference type="Proteomes" id="UP000721442"/>
    </source>
</evidence>
<gene>
    <name evidence="1" type="ORF">IAC77_02340</name>
</gene>
<reference evidence="1" key="2">
    <citation type="journal article" date="2021" name="PeerJ">
        <title>Extensive microbial diversity within the chicken gut microbiome revealed by metagenomics and culture.</title>
        <authorList>
            <person name="Gilroy R."/>
            <person name="Ravi A."/>
            <person name="Getino M."/>
            <person name="Pursley I."/>
            <person name="Horton D.L."/>
            <person name="Alikhan N.F."/>
            <person name="Baker D."/>
            <person name="Gharbi K."/>
            <person name="Hall N."/>
            <person name="Watson M."/>
            <person name="Adriaenssens E.M."/>
            <person name="Foster-Nyarko E."/>
            <person name="Jarju S."/>
            <person name="Secka A."/>
            <person name="Antonio M."/>
            <person name="Oren A."/>
            <person name="Chaudhuri R.R."/>
            <person name="La Ragione R."/>
            <person name="Hildebrand F."/>
            <person name="Pallen M.J."/>
        </authorList>
    </citation>
    <scope>NUCLEOTIDE SEQUENCE</scope>
    <source>
        <strain evidence="1">B1-16210</strain>
    </source>
</reference>
<name>A0A940DFP8_9PROT</name>